<evidence type="ECO:0000313" key="9">
    <source>
        <dbReference type="Proteomes" id="UP000595278"/>
    </source>
</evidence>
<dbReference type="Proteomes" id="UP000595278">
    <property type="component" value="Chromosome"/>
</dbReference>
<dbReference type="Pfam" id="PF01128">
    <property type="entry name" value="IspD"/>
    <property type="match status" value="1"/>
</dbReference>
<comment type="similarity">
    <text evidence="3 7">Belongs to the IspD/TarI cytidylyltransferase family. IspD subfamily.</text>
</comment>
<evidence type="ECO:0000256" key="1">
    <source>
        <dbReference type="ARBA" id="ARBA00001282"/>
    </source>
</evidence>
<dbReference type="NCBIfam" id="TIGR00453">
    <property type="entry name" value="ispD"/>
    <property type="match status" value="1"/>
</dbReference>
<dbReference type="InterPro" id="IPR029044">
    <property type="entry name" value="Nucleotide-diphossugar_trans"/>
</dbReference>
<evidence type="ECO:0000256" key="3">
    <source>
        <dbReference type="ARBA" id="ARBA00009789"/>
    </source>
</evidence>
<dbReference type="KEGG" id="eaz:JHT90_01115"/>
<dbReference type="InterPro" id="IPR001228">
    <property type="entry name" value="IspD"/>
</dbReference>
<evidence type="ECO:0000256" key="7">
    <source>
        <dbReference type="HAMAP-Rule" id="MF_00108"/>
    </source>
</evidence>
<evidence type="ECO:0000313" key="8">
    <source>
        <dbReference type="EMBL" id="QQP85892.1"/>
    </source>
</evidence>
<comment type="pathway">
    <text evidence="2 7">Isoprenoid biosynthesis; isopentenyl diphosphate biosynthesis via DXP pathway; isopentenyl diphosphate from 1-deoxy-D-xylulose 5-phosphate: step 2/6.</text>
</comment>
<gene>
    <name evidence="7 8" type="primary">ispD</name>
    <name evidence="8" type="ORF">JHT90_01115</name>
</gene>
<dbReference type="SUPFAM" id="SSF53448">
    <property type="entry name" value="Nucleotide-diphospho-sugar transferases"/>
    <property type="match status" value="1"/>
</dbReference>
<dbReference type="InterPro" id="IPR050088">
    <property type="entry name" value="IspD/TarI_cytidylyltransf_bact"/>
</dbReference>
<feature type="site" description="Positions MEP for the nucleophilic attack" evidence="7">
    <location>
        <position position="162"/>
    </location>
</feature>
<dbReference type="FunFam" id="3.90.550.10:FF:000003">
    <property type="entry name" value="2-C-methyl-D-erythritol 4-phosphate cytidylyltransferase"/>
    <property type="match status" value="1"/>
</dbReference>
<evidence type="ECO:0000256" key="6">
    <source>
        <dbReference type="ARBA" id="ARBA00023229"/>
    </source>
</evidence>
<dbReference type="HAMAP" id="MF_00108">
    <property type="entry name" value="IspD"/>
    <property type="match status" value="1"/>
</dbReference>
<feature type="site" description="Transition state stabilizer" evidence="7">
    <location>
        <position position="29"/>
    </location>
</feature>
<dbReference type="RefSeq" id="WP_201093072.1">
    <property type="nucleotide sequence ID" value="NZ_CP067393.1"/>
</dbReference>
<dbReference type="AlphaFoldDB" id="A0A974NGF1"/>
<dbReference type="CDD" id="cd02516">
    <property type="entry name" value="CDP-ME_synthetase"/>
    <property type="match status" value="1"/>
</dbReference>
<protein>
    <recommendedName>
        <fullName evidence="7">2-C-methyl-D-erythritol 4-phosphate cytidylyltransferase</fullName>
        <ecNumber evidence="7">2.7.7.60</ecNumber>
    </recommendedName>
    <alternativeName>
        <fullName evidence="7">4-diphosphocytidyl-2C-methyl-D-erythritol synthase</fullName>
    </alternativeName>
    <alternativeName>
        <fullName evidence="7">MEP cytidylyltransferase</fullName>
        <shortName evidence="7">MCT</shortName>
    </alternativeName>
</protein>
<dbReference type="InterPro" id="IPR018294">
    <property type="entry name" value="ISPD_synthase_CS"/>
</dbReference>
<dbReference type="InterPro" id="IPR034683">
    <property type="entry name" value="IspD/TarI"/>
</dbReference>
<dbReference type="PANTHER" id="PTHR32125">
    <property type="entry name" value="2-C-METHYL-D-ERYTHRITOL 4-PHOSPHATE CYTIDYLYLTRANSFERASE, CHLOROPLASTIC"/>
    <property type="match status" value="1"/>
</dbReference>
<keyword evidence="5 7" id="KW-0548">Nucleotidyltransferase</keyword>
<dbReference type="GO" id="GO:0019288">
    <property type="term" value="P:isopentenyl diphosphate biosynthetic process, methylerythritol 4-phosphate pathway"/>
    <property type="evidence" value="ECO:0007669"/>
    <property type="project" value="UniProtKB-UniRule"/>
</dbReference>
<feature type="site" description="Positions MEP for the nucleophilic attack" evidence="7">
    <location>
        <position position="218"/>
    </location>
</feature>
<proteinExistence type="inferred from homology"/>
<comment type="function">
    <text evidence="7">Catalyzes the formation of 4-diphosphocytidyl-2-C-methyl-D-erythritol from CTP and 2-C-methyl-D-erythritol 4-phosphate (MEP).</text>
</comment>
<sequence>MKNSDQIPPFWVVIPAAGIGSRMQSVVPKQYLPLGRLTVLEHTLSCFLDHPKLLGIVVSLASEDNYWNSLAVSKHPAIQTTIGGKERADSVLAGLSLLAQQAEADAWVLVHDAARPNLQQEDLDKLLIVAGKDSVGGLLAVPARDTLKQVDDAGRVKTTLDRRVIWQALTPQMFHLDQLQSALEQGLKSGQAITDEASALELAGYSPLLVEGRSDNLKVTHPEDIQWLAPYFINL</sequence>
<organism evidence="8 9">
    <name type="scientific">Entomomonas asaccharolytica</name>
    <dbReference type="NCBI Taxonomy" id="2785331"/>
    <lineage>
        <taxon>Bacteria</taxon>
        <taxon>Pseudomonadati</taxon>
        <taxon>Pseudomonadota</taxon>
        <taxon>Gammaproteobacteria</taxon>
        <taxon>Pseudomonadales</taxon>
        <taxon>Pseudomonadaceae</taxon>
        <taxon>Entomomonas</taxon>
    </lineage>
</organism>
<keyword evidence="4 7" id="KW-0808">Transferase</keyword>
<keyword evidence="6 7" id="KW-0414">Isoprene biosynthesis</keyword>
<evidence type="ECO:0000256" key="4">
    <source>
        <dbReference type="ARBA" id="ARBA00022679"/>
    </source>
</evidence>
<keyword evidence="9" id="KW-1185">Reference proteome</keyword>
<accession>A0A974NGF1</accession>
<dbReference type="EMBL" id="CP067393">
    <property type="protein sequence ID" value="QQP85892.1"/>
    <property type="molecule type" value="Genomic_DNA"/>
</dbReference>
<dbReference type="EC" id="2.7.7.60" evidence="7"/>
<dbReference type="PROSITE" id="PS01295">
    <property type="entry name" value="ISPD"/>
    <property type="match status" value="1"/>
</dbReference>
<evidence type="ECO:0000256" key="5">
    <source>
        <dbReference type="ARBA" id="ARBA00022695"/>
    </source>
</evidence>
<comment type="catalytic activity">
    <reaction evidence="1 7">
        <text>2-C-methyl-D-erythritol 4-phosphate + CTP + H(+) = 4-CDP-2-C-methyl-D-erythritol + diphosphate</text>
        <dbReference type="Rhea" id="RHEA:13429"/>
        <dbReference type="ChEBI" id="CHEBI:15378"/>
        <dbReference type="ChEBI" id="CHEBI:33019"/>
        <dbReference type="ChEBI" id="CHEBI:37563"/>
        <dbReference type="ChEBI" id="CHEBI:57823"/>
        <dbReference type="ChEBI" id="CHEBI:58262"/>
        <dbReference type="EC" id="2.7.7.60"/>
    </reaction>
</comment>
<evidence type="ECO:0000256" key="2">
    <source>
        <dbReference type="ARBA" id="ARBA00004787"/>
    </source>
</evidence>
<dbReference type="Gene3D" id="3.90.550.10">
    <property type="entry name" value="Spore Coat Polysaccharide Biosynthesis Protein SpsA, Chain A"/>
    <property type="match status" value="1"/>
</dbReference>
<reference evidence="8 9" key="1">
    <citation type="submission" date="2021-01" db="EMBL/GenBank/DDBJ databases">
        <title>Entomomonas sp. F2A isolated from a house cricket (Acheta domesticus).</title>
        <authorList>
            <person name="Spergser J."/>
            <person name="Busse H.-J."/>
        </authorList>
    </citation>
    <scope>NUCLEOTIDE SEQUENCE [LARGE SCALE GENOMIC DNA]</scope>
    <source>
        <strain evidence="8 9">F2A</strain>
    </source>
</reference>
<name>A0A974NGF1_9GAMM</name>
<dbReference type="PANTHER" id="PTHR32125:SF4">
    <property type="entry name" value="2-C-METHYL-D-ERYTHRITOL 4-PHOSPHATE CYTIDYLYLTRANSFERASE, CHLOROPLASTIC"/>
    <property type="match status" value="1"/>
</dbReference>
<feature type="site" description="Transition state stabilizer" evidence="7">
    <location>
        <position position="22"/>
    </location>
</feature>
<dbReference type="GO" id="GO:0050518">
    <property type="term" value="F:2-C-methyl-D-erythritol 4-phosphate cytidylyltransferase activity"/>
    <property type="evidence" value="ECO:0007669"/>
    <property type="project" value="UniProtKB-UniRule"/>
</dbReference>